<protein>
    <submittedName>
        <fullName evidence="2">Uncharacterized protein</fullName>
    </submittedName>
</protein>
<gene>
    <name evidence="2" type="ORF">QJS04_geneDACA014709</name>
</gene>
<dbReference type="Proteomes" id="UP001179952">
    <property type="component" value="Unassembled WGS sequence"/>
</dbReference>
<reference evidence="2" key="1">
    <citation type="journal article" date="2023" name="Nat. Commun.">
        <title>Diploid and tetraploid genomes of Acorus and the evolution of monocots.</title>
        <authorList>
            <person name="Ma L."/>
            <person name="Liu K.W."/>
            <person name="Li Z."/>
            <person name="Hsiao Y.Y."/>
            <person name="Qi Y."/>
            <person name="Fu T."/>
            <person name="Tang G.D."/>
            <person name="Zhang D."/>
            <person name="Sun W.H."/>
            <person name="Liu D.K."/>
            <person name="Li Y."/>
            <person name="Chen G.Z."/>
            <person name="Liu X.D."/>
            <person name="Liao X.Y."/>
            <person name="Jiang Y.T."/>
            <person name="Yu X."/>
            <person name="Hao Y."/>
            <person name="Huang J."/>
            <person name="Zhao X.W."/>
            <person name="Ke S."/>
            <person name="Chen Y.Y."/>
            <person name="Wu W.L."/>
            <person name="Hsu J.L."/>
            <person name="Lin Y.F."/>
            <person name="Huang M.D."/>
            <person name="Li C.Y."/>
            <person name="Huang L."/>
            <person name="Wang Z.W."/>
            <person name="Zhao X."/>
            <person name="Zhong W.Y."/>
            <person name="Peng D.H."/>
            <person name="Ahmad S."/>
            <person name="Lan S."/>
            <person name="Zhang J.S."/>
            <person name="Tsai W.C."/>
            <person name="Van de Peer Y."/>
            <person name="Liu Z.J."/>
        </authorList>
    </citation>
    <scope>NUCLEOTIDE SEQUENCE</scope>
    <source>
        <strain evidence="2">SCP</strain>
    </source>
</reference>
<proteinExistence type="predicted"/>
<dbReference type="EMBL" id="JAUJYN010000005">
    <property type="protein sequence ID" value="KAK1271857.1"/>
    <property type="molecule type" value="Genomic_DNA"/>
</dbReference>
<reference evidence="2" key="2">
    <citation type="submission" date="2023-06" db="EMBL/GenBank/DDBJ databases">
        <authorList>
            <person name="Ma L."/>
            <person name="Liu K.-W."/>
            <person name="Li Z."/>
            <person name="Hsiao Y.-Y."/>
            <person name="Qi Y."/>
            <person name="Fu T."/>
            <person name="Tang G."/>
            <person name="Zhang D."/>
            <person name="Sun W.-H."/>
            <person name="Liu D.-K."/>
            <person name="Li Y."/>
            <person name="Chen G.-Z."/>
            <person name="Liu X.-D."/>
            <person name="Liao X.-Y."/>
            <person name="Jiang Y.-T."/>
            <person name="Yu X."/>
            <person name="Hao Y."/>
            <person name="Huang J."/>
            <person name="Zhao X.-W."/>
            <person name="Ke S."/>
            <person name="Chen Y.-Y."/>
            <person name="Wu W.-L."/>
            <person name="Hsu J.-L."/>
            <person name="Lin Y.-F."/>
            <person name="Huang M.-D."/>
            <person name="Li C.-Y."/>
            <person name="Huang L."/>
            <person name="Wang Z.-W."/>
            <person name="Zhao X."/>
            <person name="Zhong W.-Y."/>
            <person name="Peng D.-H."/>
            <person name="Ahmad S."/>
            <person name="Lan S."/>
            <person name="Zhang J.-S."/>
            <person name="Tsai W.-C."/>
            <person name="Van De Peer Y."/>
            <person name="Liu Z.-J."/>
        </authorList>
    </citation>
    <scope>NUCLEOTIDE SEQUENCE</scope>
    <source>
        <strain evidence="2">SCP</strain>
        <tissue evidence="2">Leaves</tissue>
    </source>
</reference>
<feature type="compositionally biased region" description="Basic and acidic residues" evidence="1">
    <location>
        <begin position="43"/>
        <end position="53"/>
    </location>
</feature>
<evidence type="ECO:0000256" key="1">
    <source>
        <dbReference type="SAM" id="MobiDB-lite"/>
    </source>
</evidence>
<sequence>MITQKRYDMEGPFKAKGKPPTTYLHKSCGSNNNIKHKKLKMPKKIEEKEKKKR</sequence>
<comment type="caution">
    <text evidence="2">The sequence shown here is derived from an EMBL/GenBank/DDBJ whole genome shotgun (WGS) entry which is preliminary data.</text>
</comment>
<keyword evidence="3" id="KW-1185">Reference proteome</keyword>
<evidence type="ECO:0000313" key="3">
    <source>
        <dbReference type="Proteomes" id="UP001179952"/>
    </source>
</evidence>
<accession>A0AAV9B5R6</accession>
<organism evidence="2 3">
    <name type="scientific">Acorus gramineus</name>
    <name type="common">Dwarf sweet flag</name>
    <dbReference type="NCBI Taxonomy" id="55184"/>
    <lineage>
        <taxon>Eukaryota</taxon>
        <taxon>Viridiplantae</taxon>
        <taxon>Streptophyta</taxon>
        <taxon>Embryophyta</taxon>
        <taxon>Tracheophyta</taxon>
        <taxon>Spermatophyta</taxon>
        <taxon>Magnoliopsida</taxon>
        <taxon>Liliopsida</taxon>
        <taxon>Acoraceae</taxon>
        <taxon>Acorus</taxon>
    </lineage>
</organism>
<evidence type="ECO:0000313" key="2">
    <source>
        <dbReference type="EMBL" id="KAK1271857.1"/>
    </source>
</evidence>
<feature type="compositionally biased region" description="Basic and acidic residues" evidence="1">
    <location>
        <begin position="1"/>
        <end position="13"/>
    </location>
</feature>
<name>A0AAV9B5R6_ACOGR</name>
<feature type="region of interest" description="Disordered" evidence="1">
    <location>
        <begin position="1"/>
        <end position="53"/>
    </location>
</feature>
<dbReference type="AlphaFoldDB" id="A0AAV9B5R6"/>